<proteinExistence type="predicted"/>
<evidence type="ECO:0000313" key="1">
    <source>
        <dbReference type="Proteomes" id="UP000887565"/>
    </source>
</evidence>
<dbReference type="WBParaSite" id="nRc.2.0.1.t16218-RA">
    <property type="protein sequence ID" value="nRc.2.0.1.t16218-RA"/>
    <property type="gene ID" value="nRc.2.0.1.g16218"/>
</dbReference>
<accession>A0A915IPU6</accession>
<sequence>MVMEQHSFDSYIRIICSNVSIVIKQRAERLRKAYLKINIQNRNGCPYDLGITSHGAVKINNDAREGRIVYTFPEVTVFRSNFTKSTERRTIVCKSGYNIILVMTSCCESIPHILKKRAPWFDPFNVQIIENPDVLIVDLTFLIDTIKHFKKNYTIDIVLSIGELDATLNVFAMYWDDNSTDRYLIGTVTLESNLIDDRLYKKIRIMAKSNFVLTRDSTDLLKVVPLPIVICPLSPVVVLDRHTVQENQVILFNDRLLPNYDLVKLDNSTLLITDVVSNAAKGLII</sequence>
<organism evidence="1 2">
    <name type="scientific">Romanomermis culicivorax</name>
    <name type="common">Nematode worm</name>
    <dbReference type="NCBI Taxonomy" id="13658"/>
    <lineage>
        <taxon>Eukaryota</taxon>
        <taxon>Metazoa</taxon>
        <taxon>Ecdysozoa</taxon>
        <taxon>Nematoda</taxon>
        <taxon>Enoplea</taxon>
        <taxon>Dorylaimia</taxon>
        <taxon>Mermithida</taxon>
        <taxon>Mermithoidea</taxon>
        <taxon>Mermithidae</taxon>
        <taxon>Romanomermis</taxon>
    </lineage>
</organism>
<reference evidence="2" key="1">
    <citation type="submission" date="2022-11" db="UniProtKB">
        <authorList>
            <consortium name="WormBaseParasite"/>
        </authorList>
    </citation>
    <scope>IDENTIFICATION</scope>
</reference>
<dbReference type="AlphaFoldDB" id="A0A915IPU6"/>
<keyword evidence="1" id="KW-1185">Reference proteome</keyword>
<evidence type="ECO:0000313" key="2">
    <source>
        <dbReference type="WBParaSite" id="nRc.2.0.1.t16218-RA"/>
    </source>
</evidence>
<name>A0A915IPU6_ROMCU</name>
<protein>
    <submittedName>
        <fullName evidence="2">Uncharacterized protein</fullName>
    </submittedName>
</protein>
<dbReference type="Proteomes" id="UP000887565">
    <property type="component" value="Unplaced"/>
</dbReference>